<dbReference type="PANTHER" id="PTHR24123">
    <property type="entry name" value="ANKYRIN REPEAT-CONTAINING"/>
    <property type="match status" value="1"/>
</dbReference>
<feature type="repeat" description="ANK" evidence="3">
    <location>
        <begin position="1102"/>
        <end position="1134"/>
    </location>
</feature>
<dbReference type="EMBL" id="JAJTJA010000001">
    <property type="protein sequence ID" value="KAH8705408.1"/>
    <property type="molecule type" value="Genomic_DNA"/>
</dbReference>
<feature type="repeat" description="ANK" evidence="3">
    <location>
        <begin position="1069"/>
        <end position="1101"/>
    </location>
</feature>
<dbReference type="GO" id="GO:0003824">
    <property type="term" value="F:catalytic activity"/>
    <property type="evidence" value="ECO:0007669"/>
    <property type="project" value="InterPro"/>
</dbReference>
<dbReference type="GO" id="GO:0009116">
    <property type="term" value="P:nucleoside metabolic process"/>
    <property type="evidence" value="ECO:0007669"/>
    <property type="project" value="InterPro"/>
</dbReference>
<feature type="repeat" description="ANK" evidence="3">
    <location>
        <begin position="1168"/>
        <end position="1200"/>
    </location>
</feature>
<evidence type="ECO:0000256" key="1">
    <source>
        <dbReference type="ARBA" id="ARBA00022737"/>
    </source>
</evidence>
<feature type="repeat" description="ANK" evidence="3">
    <location>
        <begin position="1004"/>
        <end position="1036"/>
    </location>
</feature>
<dbReference type="PROSITE" id="PS50837">
    <property type="entry name" value="NACHT"/>
    <property type="match status" value="1"/>
</dbReference>
<feature type="domain" description="NACHT" evidence="4">
    <location>
        <begin position="412"/>
        <end position="560"/>
    </location>
</feature>
<dbReference type="Pfam" id="PF12796">
    <property type="entry name" value="Ank_2"/>
    <property type="match status" value="7"/>
</dbReference>
<reference evidence="5" key="1">
    <citation type="submission" date="2021-12" db="EMBL/GenBank/DDBJ databases">
        <title>Convergent genome expansion in fungi linked to evolution of root-endophyte symbiosis.</title>
        <authorList>
            <consortium name="DOE Joint Genome Institute"/>
            <person name="Ke Y.-H."/>
            <person name="Bonito G."/>
            <person name="Liao H.-L."/>
            <person name="Looney B."/>
            <person name="Rojas-Flechas A."/>
            <person name="Nash J."/>
            <person name="Hameed K."/>
            <person name="Schadt C."/>
            <person name="Martin F."/>
            <person name="Crous P.W."/>
            <person name="Miettinen O."/>
            <person name="Magnuson J.K."/>
            <person name="Labbe J."/>
            <person name="Jacobson D."/>
            <person name="Doktycz M.J."/>
            <person name="Veneault-Fourrey C."/>
            <person name="Kuo A."/>
            <person name="Mondo S."/>
            <person name="Calhoun S."/>
            <person name="Riley R."/>
            <person name="Ohm R."/>
            <person name="LaButti K."/>
            <person name="Andreopoulos B."/>
            <person name="Pangilinan J."/>
            <person name="Nolan M."/>
            <person name="Tritt A."/>
            <person name="Clum A."/>
            <person name="Lipzen A."/>
            <person name="Daum C."/>
            <person name="Barry K."/>
            <person name="Grigoriev I.V."/>
            <person name="Vilgalys R."/>
        </authorList>
    </citation>
    <scope>NUCLEOTIDE SEQUENCE</scope>
    <source>
        <strain evidence="5">PMI_201</strain>
    </source>
</reference>
<feature type="repeat" description="ANK" evidence="3">
    <location>
        <begin position="1399"/>
        <end position="1431"/>
    </location>
</feature>
<protein>
    <submittedName>
        <fullName evidence="5">Ankyrin repeat-containing domain protein</fullName>
    </submittedName>
</protein>
<keyword evidence="6" id="KW-1185">Reference proteome</keyword>
<evidence type="ECO:0000313" key="5">
    <source>
        <dbReference type="EMBL" id="KAH8705408.1"/>
    </source>
</evidence>
<dbReference type="SUPFAM" id="SSF53167">
    <property type="entry name" value="Purine and uridine phosphorylases"/>
    <property type="match status" value="1"/>
</dbReference>
<dbReference type="InterPro" id="IPR056884">
    <property type="entry name" value="NPHP3-like_N"/>
</dbReference>
<evidence type="ECO:0000256" key="2">
    <source>
        <dbReference type="ARBA" id="ARBA00023043"/>
    </source>
</evidence>
<feature type="repeat" description="ANK" evidence="3">
    <location>
        <begin position="1234"/>
        <end position="1266"/>
    </location>
</feature>
<feature type="repeat" description="ANK" evidence="3">
    <location>
        <begin position="1333"/>
        <end position="1365"/>
    </location>
</feature>
<dbReference type="InterPro" id="IPR000845">
    <property type="entry name" value="Nucleoside_phosphorylase_d"/>
</dbReference>
<dbReference type="Pfam" id="PF00023">
    <property type="entry name" value="Ank"/>
    <property type="match status" value="1"/>
</dbReference>
<comment type="caution">
    <text evidence="5">The sequence shown here is derived from an EMBL/GenBank/DDBJ whole genome shotgun (WGS) entry which is preliminary data.</text>
</comment>
<dbReference type="SUPFAM" id="SSF48403">
    <property type="entry name" value="Ankyrin repeat"/>
    <property type="match status" value="3"/>
</dbReference>
<dbReference type="PROSITE" id="PS50088">
    <property type="entry name" value="ANK_REPEAT"/>
    <property type="match status" value="13"/>
</dbReference>
<dbReference type="Gene3D" id="1.25.40.20">
    <property type="entry name" value="Ankyrin repeat-containing domain"/>
    <property type="match status" value="7"/>
</dbReference>
<dbReference type="RefSeq" id="XP_046078029.1">
    <property type="nucleotide sequence ID" value="XM_046219636.1"/>
</dbReference>
<dbReference type="InterPro" id="IPR036770">
    <property type="entry name" value="Ankyrin_rpt-contain_sf"/>
</dbReference>
<feature type="repeat" description="ANK" evidence="3">
    <location>
        <begin position="1037"/>
        <end position="1069"/>
    </location>
</feature>
<dbReference type="InterPro" id="IPR007111">
    <property type="entry name" value="NACHT_NTPase"/>
</dbReference>
<accession>A0AAD4L0N4</accession>
<dbReference type="SUPFAM" id="SSF52540">
    <property type="entry name" value="P-loop containing nucleoside triphosphate hydrolases"/>
    <property type="match status" value="1"/>
</dbReference>
<dbReference type="Pfam" id="PF24883">
    <property type="entry name" value="NPHP3_N"/>
    <property type="match status" value="1"/>
</dbReference>
<dbReference type="Proteomes" id="UP001201262">
    <property type="component" value="Unassembled WGS sequence"/>
</dbReference>
<gene>
    <name evidence="5" type="ORF">BGW36DRAFT_421967</name>
</gene>
<dbReference type="InterPro" id="IPR002110">
    <property type="entry name" value="Ankyrin_rpt"/>
</dbReference>
<proteinExistence type="predicted"/>
<feature type="repeat" description="ANK" evidence="3">
    <location>
        <begin position="1300"/>
        <end position="1332"/>
    </location>
</feature>
<evidence type="ECO:0000259" key="4">
    <source>
        <dbReference type="PROSITE" id="PS50837"/>
    </source>
</evidence>
<dbReference type="Gene3D" id="3.40.50.1580">
    <property type="entry name" value="Nucleoside phosphorylase domain"/>
    <property type="match status" value="1"/>
</dbReference>
<feature type="repeat" description="ANK" evidence="3">
    <location>
        <begin position="1201"/>
        <end position="1233"/>
    </location>
</feature>
<dbReference type="PROSITE" id="PS50297">
    <property type="entry name" value="ANK_REP_REGION"/>
    <property type="match status" value="13"/>
</dbReference>
<dbReference type="GeneID" id="70249923"/>
<dbReference type="SMART" id="SM00248">
    <property type="entry name" value="ANK"/>
    <property type="match status" value="18"/>
</dbReference>
<keyword evidence="2 3" id="KW-0040">ANK repeat</keyword>
<dbReference type="Gene3D" id="3.40.50.300">
    <property type="entry name" value="P-loop containing nucleotide triphosphate hydrolases"/>
    <property type="match status" value="1"/>
</dbReference>
<name>A0AAD4L0N4_9EURO</name>
<dbReference type="Pfam" id="PF01048">
    <property type="entry name" value="PNP_UDP_1"/>
    <property type="match status" value="1"/>
</dbReference>
<dbReference type="PANTHER" id="PTHR24123:SF33">
    <property type="entry name" value="PROTEIN HOS4"/>
    <property type="match status" value="1"/>
</dbReference>
<feature type="repeat" description="ANK" evidence="3">
    <location>
        <begin position="1135"/>
        <end position="1167"/>
    </location>
</feature>
<evidence type="ECO:0000256" key="3">
    <source>
        <dbReference type="PROSITE-ProRule" id="PRU00023"/>
    </source>
</evidence>
<sequence>MTCKAMKKLDYDAYTVALLCPLEVELSAMRYLLDEEHQRLPSVAGDPNQYILGEMSGRNVVIASLPAGYQGTASAAAVAINMSRTFVSVHIRLLVGIGGGVPSEKADIRLGDVVVGIPTGIHGGVVQYDLGKQRSSGFERKGFLSSPPSECLHAVTMMRSSHRGGTSKVPAFLNNMVQKRPRLKEYQRPPPERDVLFQTNYEHVSGQDSCDRCDRARVTNRACREPYNEPVVHYGLIASGSRVLKDAVERDRIGQECGGAICFEMEAAGLMNEFSCIVIRGISDYADSHKNDEWHAYAAAAAAALAKELLEYMGEDPRQGNEGQSSVYQLRSLPLLSISGGQQVNFPVHSRAIDCPDHEQTFQTLLKSLSFARQDARLLNIRAAYTQTCQWVFRQAQFKEWHDKTKVAEHHRFLWIKGKPGSGKSTIMKKLYDAARANRGKIYGKTVSYFFNARAPGLLEKSSLGMYRSLAHQLLQALPQFQDYFVEHFSTKATISDVDEWTVLELQGFLTHVVENLGSQPVTILIDALDEGEEDDVRQMVMFLEELGQTAVYNKTQLMVCLSSRHYPHISIRKSVPLVVEGQTGHDDDIATYVRNHLNEDESPQMEELRERLCHKASGVFLWVVLVVPILKKLYDHGRLALMGNLLDKIPSELDDLFAQILARDNEDRAESILLFQWTLFAERPLSPTELFYAVASGLPKNWNSDDASRETIERYILNCSKGLAEISKSEPPTVYFIHETVRGFLLQKNGLAKIQPDLRDNMFGASHNQLTKNCVRYLSRLSERLAPSPSTLGKRQRNNKTENDREKEVIFRRFPLLEYVVTFMFNHADNAEATGFSQKHFLEEFNTVDSSELQKWIHFRNIFQPFKIRRYTPKATLLYILSEQNMYNLIRPLIEYSNVNSPGERYGNALQAACANGHEQTARLLVENTCADVNAQGGEHRSALLAAIFIRNDTIVELIRNKGGTVPKNILNKRLLSTIYRKYALGVKVLLQLGADANTRSLDRGTALQVAAYRRHQPIVQILLDNGANVNAQGGYLGNALQAACSRGHQQIVQILLDNGANVNAQNNIGNALQVASCNGHLQIVQILLDNGANINAQGGYYGNALQVASCDGHQQIVQILLENGANVNAQGGYLGNALQAACSRGHQQIVQILLDNGANINAQGGHYGNALQAASCNGQQQIVQMLLDNGANINAQGGYLGNALQAACSRGHQQIVQILLDNGANINAQGGHYGNALQAASCNGQQQIVQMLLDNGANINAQGGHYGNALQAASYNRQQQIVQMLLDNRANINAQGGHYGNALQAASSEGHQQIVQILLENGANVNAQGGRYSNALQAASSEGHQQIVQMLLDNGANVNAQGGYYGSSLYVASSEGHQQIVQMLLDNGANVNAQGGYYGSSLYVASSEGHQQIVQMLLDNGANVNAQGNLGNALQAASSRGHQQIVQMLLDNGANINAQGGRVVGETIMLPGIGAFSYSPNG</sequence>
<evidence type="ECO:0000313" key="6">
    <source>
        <dbReference type="Proteomes" id="UP001201262"/>
    </source>
</evidence>
<dbReference type="InterPro" id="IPR035994">
    <property type="entry name" value="Nucleoside_phosphorylase_sf"/>
</dbReference>
<feature type="repeat" description="ANK" evidence="3">
    <location>
        <begin position="1431"/>
        <end position="1463"/>
    </location>
</feature>
<dbReference type="InterPro" id="IPR027417">
    <property type="entry name" value="P-loop_NTPase"/>
</dbReference>
<feature type="repeat" description="ANK" evidence="3">
    <location>
        <begin position="1366"/>
        <end position="1398"/>
    </location>
</feature>
<organism evidence="5 6">
    <name type="scientific">Talaromyces proteolyticus</name>
    <dbReference type="NCBI Taxonomy" id="1131652"/>
    <lineage>
        <taxon>Eukaryota</taxon>
        <taxon>Fungi</taxon>
        <taxon>Dikarya</taxon>
        <taxon>Ascomycota</taxon>
        <taxon>Pezizomycotina</taxon>
        <taxon>Eurotiomycetes</taxon>
        <taxon>Eurotiomycetidae</taxon>
        <taxon>Eurotiales</taxon>
        <taxon>Trichocomaceae</taxon>
        <taxon>Talaromyces</taxon>
        <taxon>Talaromyces sect. Bacilispori</taxon>
    </lineage>
</organism>
<keyword evidence="1" id="KW-0677">Repeat</keyword>
<dbReference type="InterPro" id="IPR051165">
    <property type="entry name" value="Multifunctional_ANK_Repeat"/>
</dbReference>